<dbReference type="Gene3D" id="3.50.50.60">
    <property type="entry name" value="FAD/NAD(P)-binding domain"/>
    <property type="match status" value="2"/>
</dbReference>
<dbReference type="Proteomes" id="UP000791080">
    <property type="component" value="Unassembled WGS sequence"/>
</dbReference>
<gene>
    <name evidence="4" type="ORF">G443_002334</name>
</gene>
<evidence type="ECO:0000313" key="5">
    <source>
        <dbReference type="Proteomes" id="UP000791080"/>
    </source>
</evidence>
<feature type="compositionally biased region" description="Basic and acidic residues" evidence="2">
    <location>
        <begin position="410"/>
        <end position="420"/>
    </location>
</feature>
<reference evidence="4 5" key="2">
    <citation type="submission" date="2022-06" db="EMBL/GenBank/DDBJ databases">
        <title>Genomic Encyclopedia of Type Strains, Phase I: the one thousand microbial genomes (KMG-I) project.</title>
        <authorList>
            <person name="Kyrpides N."/>
        </authorList>
    </citation>
    <scope>NUCLEOTIDE SEQUENCE [LARGE SCALE GENOMIC DNA]</scope>
    <source>
        <strain evidence="4 5">DSM 43889</strain>
    </source>
</reference>
<evidence type="ECO:0000259" key="3">
    <source>
        <dbReference type="Pfam" id="PF01494"/>
    </source>
</evidence>
<dbReference type="InterPro" id="IPR036188">
    <property type="entry name" value="FAD/NAD-bd_sf"/>
</dbReference>
<organism evidence="4 5">
    <name type="scientific">Actinoalloteichus caeruleus DSM 43889</name>
    <dbReference type="NCBI Taxonomy" id="1120930"/>
    <lineage>
        <taxon>Bacteria</taxon>
        <taxon>Bacillati</taxon>
        <taxon>Actinomycetota</taxon>
        <taxon>Actinomycetes</taxon>
        <taxon>Pseudonocardiales</taxon>
        <taxon>Pseudonocardiaceae</taxon>
        <taxon>Actinoalloteichus</taxon>
        <taxon>Actinoalloteichus cyanogriseus</taxon>
    </lineage>
</organism>
<accession>A0ABT1JHS9</accession>
<sequence>MRTTDCVVIGGGPAGMVLGLLLARAGVEVTVVEKHGDFLRDFRGDTVHASTLRLLDELGLGPAFEAVPHRLVERFQLLTDSGPVVLADLRRLPGPHKHIAFVPQWDFLDMLAASASREPTFELRMSTEAVGLVRRGRQVTGVRVREADGRVREIAARLVVGCDGRDSRLREQAGLRARSFGVPLDVLWFRLPRRPGDVEGATGRFGRGRAMVLIDRGDYFQCAFLIRKGEHDRVLAEGLPAFRGRVSDLLPWLADRMDSLTSLEEVRLLSVRLDRLRTWEAPGVLFIGDAAHAMSPVGGVGINLAVQDAVAAARYLAAPLLTGRPRTADLRRVRRRRWLPTAVTQGMQRALHAGFLQDALDSDPRAPSTPPPLLVRALRRFPLLRAVPAYLVAVGLVPEHAPPFARRSPARRDGAVDRTATRPVNGRRPGWSVFRFPRR</sequence>
<evidence type="ECO:0000256" key="2">
    <source>
        <dbReference type="SAM" id="MobiDB-lite"/>
    </source>
</evidence>
<evidence type="ECO:0000256" key="1">
    <source>
        <dbReference type="ARBA" id="ARBA00023002"/>
    </source>
</evidence>
<dbReference type="RefSeq" id="WP_026417145.1">
    <property type="nucleotide sequence ID" value="NZ_AUBJ02000001.1"/>
</dbReference>
<feature type="domain" description="FAD-binding" evidence="3">
    <location>
        <begin position="4"/>
        <end position="326"/>
    </location>
</feature>
<dbReference type="InterPro" id="IPR002938">
    <property type="entry name" value="FAD-bd"/>
</dbReference>
<keyword evidence="1" id="KW-0560">Oxidoreductase</keyword>
<dbReference type="EMBL" id="AUBJ02000001">
    <property type="protein sequence ID" value="MCP2332064.1"/>
    <property type="molecule type" value="Genomic_DNA"/>
</dbReference>
<name>A0ABT1JHS9_ACTCY</name>
<dbReference type="PANTHER" id="PTHR43476">
    <property type="entry name" value="3-(3-HYDROXY-PHENYL)PROPIONATE/3-HYDROXYCINNAMIC ACID HYDROXYLASE"/>
    <property type="match status" value="1"/>
</dbReference>
<reference evidence="4 5" key="1">
    <citation type="submission" date="2013-07" db="EMBL/GenBank/DDBJ databases">
        <authorList>
            <consortium name="DOE Joint Genome Institute"/>
            <person name="Reeve W."/>
            <person name="Huntemann M."/>
            <person name="Han J."/>
            <person name="Chen A."/>
            <person name="Kyrpides N."/>
            <person name="Mavromatis K."/>
            <person name="Markowitz V."/>
            <person name="Palaniappan K."/>
            <person name="Ivanova N."/>
            <person name="Schaumberg A."/>
            <person name="Pati A."/>
            <person name="Liolios K."/>
            <person name="Nordberg H.P."/>
            <person name="Cantor M.N."/>
            <person name="Hua S.X."/>
            <person name="Woyke T."/>
        </authorList>
    </citation>
    <scope>NUCLEOTIDE SEQUENCE [LARGE SCALE GENOMIC DNA]</scope>
    <source>
        <strain evidence="4 5">DSM 43889</strain>
    </source>
</reference>
<dbReference type="NCBIfam" id="NF004833">
    <property type="entry name" value="PRK06185.1-1"/>
    <property type="match status" value="1"/>
</dbReference>
<dbReference type="Pfam" id="PF01494">
    <property type="entry name" value="FAD_binding_3"/>
    <property type="match status" value="1"/>
</dbReference>
<proteinExistence type="predicted"/>
<protein>
    <submittedName>
        <fullName evidence="4">2-polyprenyl-6-methoxyphenol hydroxylase</fullName>
    </submittedName>
</protein>
<dbReference type="InterPro" id="IPR050631">
    <property type="entry name" value="PheA/TfdB_FAD_monoxygenase"/>
</dbReference>
<dbReference type="SUPFAM" id="SSF51905">
    <property type="entry name" value="FAD/NAD(P)-binding domain"/>
    <property type="match status" value="1"/>
</dbReference>
<keyword evidence="5" id="KW-1185">Reference proteome</keyword>
<dbReference type="PRINTS" id="PR00420">
    <property type="entry name" value="RNGMNOXGNASE"/>
</dbReference>
<evidence type="ECO:0000313" key="4">
    <source>
        <dbReference type="EMBL" id="MCP2332064.1"/>
    </source>
</evidence>
<comment type="caution">
    <text evidence="4">The sequence shown here is derived from an EMBL/GenBank/DDBJ whole genome shotgun (WGS) entry which is preliminary data.</text>
</comment>
<dbReference type="NCBIfam" id="NF004834">
    <property type="entry name" value="PRK06185.1-3"/>
    <property type="match status" value="1"/>
</dbReference>
<dbReference type="PANTHER" id="PTHR43476:SF5">
    <property type="entry name" value="FAD-DEPENDENT MONOOXYGENASE"/>
    <property type="match status" value="1"/>
</dbReference>
<feature type="region of interest" description="Disordered" evidence="2">
    <location>
        <begin position="406"/>
        <end position="428"/>
    </location>
</feature>